<sequence>MSIASLKSIFDKSLAYVDLSEDLVQAGEKVGGKEANTETKKPIFCSIVFTVLSIASSKSIFDRSLAYVEFSDDLVQAVEKVGVEEANTKRKK</sequence>
<evidence type="ECO:0000313" key="2">
    <source>
        <dbReference type="WBParaSite" id="nRc.2.0.1.t24100-RA"/>
    </source>
</evidence>
<dbReference type="WBParaSite" id="nRc.2.0.1.t24100-RA">
    <property type="protein sequence ID" value="nRc.2.0.1.t24100-RA"/>
    <property type="gene ID" value="nRc.2.0.1.g24100"/>
</dbReference>
<keyword evidence="1" id="KW-1185">Reference proteome</keyword>
<organism evidence="1 2">
    <name type="scientific">Romanomermis culicivorax</name>
    <name type="common">Nematode worm</name>
    <dbReference type="NCBI Taxonomy" id="13658"/>
    <lineage>
        <taxon>Eukaryota</taxon>
        <taxon>Metazoa</taxon>
        <taxon>Ecdysozoa</taxon>
        <taxon>Nematoda</taxon>
        <taxon>Enoplea</taxon>
        <taxon>Dorylaimia</taxon>
        <taxon>Mermithida</taxon>
        <taxon>Mermithoidea</taxon>
        <taxon>Mermithidae</taxon>
        <taxon>Romanomermis</taxon>
    </lineage>
</organism>
<reference evidence="2" key="1">
    <citation type="submission" date="2022-11" db="UniProtKB">
        <authorList>
            <consortium name="WormBaseParasite"/>
        </authorList>
    </citation>
    <scope>IDENTIFICATION</scope>
</reference>
<protein>
    <submittedName>
        <fullName evidence="2">Uncharacterized protein</fullName>
    </submittedName>
</protein>
<dbReference type="AlphaFoldDB" id="A0A915JE67"/>
<dbReference type="Proteomes" id="UP000887565">
    <property type="component" value="Unplaced"/>
</dbReference>
<accession>A0A915JE67</accession>
<proteinExistence type="predicted"/>
<name>A0A915JE67_ROMCU</name>
<evidence type="ECO:0000313" key="1">
    <source>
        <dbReference type="Proteomes" id="UP000887565"/>
    </source>
</evidence>